<accession>A0A972VYI0</accession>
<protein>
    <submittedName>
        <fullName evidence="8">Rhomboid family intramembrane serine protease</fullName>
    </submittedName>
</protein>
<dbReference type="Gene3D" id="1.20.1540.10">
    <property type="entry name" value="Rhomboid-like"/>
    <property type="match status" value="1"/>
</dbReference>
<dbReference type="PANTHER" id="PTHR43731:SF26">
    <property type="entry name" value="RHOMBOID-LIKE PROTEIN 10, CHLOROPLASTIC"/>
    <property type="match status" value="1"/>
</dbReference>
<feature type="transmembrane region" description="Helical" evidence="5">
    <location>
        <begin position="247"/>
        <end position="268"/>
    </location>
</feature>
<dbReference type="GO" id="GO:0016020">
    <property type="term" value="C:membrane"/>
    <property type="evidence" value="ECO:0007669"/>
    <property type="project" value="UniProtKB-SubCell"/>
</dbReference>
<keyword evidence="8" id="KW-0378">Hydrolase</keyword>
<dbReference type="SUPFAM" id="SSF144091">
    <property type="entry name" value="Rhomboid-like"/>
    <property type="match status" value="1"/>
</dbReference>
<feature type="transmembrane region" description="Helical" evidence="5">
    <location>
        <begin position="214"/>
        <end position="235"/>
    </location>
</feature>
<comment type="subcellular location">
    <subcellularLocation>
        <location evidence="1">Membrane</location>
        <topology evidence="1">Multi-pass membrane protein</topology>
    </subcellularLocation>
</comment>
<dbReference type="Proteomes" id="UP000754644">
    <property type="component" value="Unassembled WGS sequence"/>
</dbReference>
<evidence type="ECO:0000313" key="9">
    <source>
        <dbReference type="Proteomes" id="UP000754644"/>
    </source>
</evidence>
<keyword evidence="2 5" id="KW-0812">Transmembrane</keyword>
<reference evidence="8" key="1">
    <citation type="submission" date="2020-05" db="EMBL/GenBank/DDBJ databases">
        <title>Sulfur intermediates as new biogeochemical hubs in an aquatic model microbial ecosystem.</title>
        <authorList>
            <person name="Vigneron A."/>
        </authorList>
    </citation>
    <scope>NUCLEOTIDE SEQUENCE</scope>
    <source>
        <strain evidence="8">Bin.250</strain>
    </source>
</reference>
<gene>
    <name evidence="8" type="ORF">HQ497_14930</name>
</gene>
<dbReference type="GO" id="GO:0006508">
    <property type="term" value="P:proteolysis"/>
    <property type="evidence" value="ECO:0007669"/>
    <property type="project" value="UniProtKB-KW"/>
</dbReference>
<dbReference type="InterPro" id="IPR031976">
    <property type="entry name" value="NRho"/>
</dbReference>
<dbReference type="GO" id="GO:0004252">
    <property type="term" value="F:serine-type endopeptidase activity"/>
    <property type="evidence" value="ECO:0007669"/>
    <property type="project" value="InterPro"/>
</dbReference>
<feature type="domain" description="Rhomboid protease N-terminal" evidence="7">
    <location>
        <begin position="10"/>
        <end position="73"/>
    </location>
</feature>
<dbReference type="Gene3D" id="3.30.70.2080">
    <property type="match status" value="1"/>
</dbReference>
<comment type="caution">
    <text evidence="8">The sequence shown here is derived from an EMBL/GenBank/DDBJ whole genome shotgun (WGS) entry which is preliminary data.</text>
</comment>
<dbReference type="Pfam" id="PF16733">
    <property type="entry name" value="NRho"/>
    <property type="match status" value="1"/>
</dbReference>
<dbReference type="InterPro" id="IPR022764">
    <property type="entry name" value="Peptidase_S54_rhomboid_dom"/>
</dbReference>
<organism evidence="8 9">
    <name type="scientific">SAR86 cluster bacterium</name>
    <dbReference type="NCBI Taxonomy" id="2030880"/>
    <lineage>
        <taxon>Bacteria</taxon>
        <taxon>Pseudomonadati</taxon>
        <taxon>Pseudomonadota</taxon>
        <taxon>Gammaproteobacteria</taxon>
        <taxon>SAR86 cluster</taxon>
    </lineage>
</organism>
<feature type="transmembrane region" description="Helical" evidence="5">
    <location>
        <begin position="188"/>
        <end position="208"/>
    </location>
</feature>
<evidence type="ECO:0000256" key="1">
    <source>
        <dbReference type="ARBA" id="ARBA00004141"/>
    </source>
</evidence>
<dbReference type="Pfam" id="PF01694">
    <property type="entry name" value="Rhomboid"/>
    <property type="match status" value="1"/>
</dbReference>
<evidence type="ECO:0000259" key="7">
    <source>
        <dbReference type="Pfam" id="PF16733"/>
    </source>
</evidence>
<sequence length="303" mass="33459">MPQPLGSRVILALQIAREVDLALFSSFLYQQSIRHRINEAGDLQELWVADDADAERVRAYYAAFSQGELSLQAGPAARRRSNLLKNLLNAVWRVPMTFGLILLTALLFPVTLGVDDGDVSGWFETLSFLQFSVVGNKVYFVDLPMTLASGEYWRLLTPMFLHFGILHLVFNMLWFWEIGRRIEQVNNGLLMLLLVLVSSLGSNVLQYTMTGPGFFGGMSGVVFGLLGYSLVWSRLLPSRDMGLSNSIYVFMLGFLVFGFSGLFDLLGLGNLANWAHLGGLLAGAGFGLLVVAGVKLRDVGQPR</sequence>
<keyword evidence="8" id="KW-0645">Protease</keyword>
<dbReference type="InterPro" id="IPR050925">
    <property type="entry name" value="Rhomboid_protease_S54"/>
</dbReference>
<dbReference type="PANTHER" id="PTHR43731">
    <property type="entry name" value="RHOMBOID PROTEASE"/>
    <property type="match status" value="1"/>
</dbReference>
<dbReference type="EMBL" id="JABMOJ010000555">
    <property type="protein sequence ID" value="NQV66650.1"/>
    <property type="molecule type" value="Genomic_DNA"/>
</dbReference>
<evidence type="ECO:0000259" key="6">
    <source>
        <dbReference type="Pfam" id="PF01694"/>
    </source>
</evidence>
<keyword evidence="4 5" id="KW-0472">Membrane</keyword>
<feature type="domain" description="Peptidase S54 rhomboid" evidence="6">
    <location>
        <begin position="150"/>
        <end position="291"/>
    </location>
</feature>
<evidence type="ECO:0000256" key="3">
    <source>
        <dbReference type="ARBA" id="ARBA00022989"/>
    </source>
</evidence>
<dbReference type="InterPro" id="IPR038244">
    <property type="entry name" value="NRho_sf"/>
</dbReference>
<evidence type="ECO:0000313" key="8">
    <source>
        <dbReference type="EMBL" id="NQV66650.1"/>
    </source>
</evidence>
<evidence type="ECO:0000256" key="5">
    <source>
        <dbReference type="SAM" id="Phobius"/>
    </source>
</evidence>
<dbReference type="AlphaFoldDB" id="A0A972VYI0"/>
<name>A0A972VYI0_9GAMM</name>
<feature type="transmembrane region" description="Helical" evidence="5">
    <location>
        <begin position="274"/>
        <end position="294"/>
    </location>
</feature>
<dbReference type="InterPro" id="IPR035952">
    <property type="entry name" value="Rhomboid-like_sf"/>
</dbReference>
<evidence type="ECO:0000256" key="2">
    <source>
        <dbReference type="ARBA" id="ARBA00022692"/>
    </source>
</evidence>
<proteinExistence type="predicted"/>
<feature type="transmembrane region" description="Helical" evidence="5">
    <location>
        <begin position="87"/>
        <end position="108"/>
    </location>
</feature>
<feature type="transmembrane region" description="Helical" evidence="5">
    <location>
        <begin position="152"/>
        <end position="176"/>
    </location>
</feature>
<keyword evidence="3 5" id="KW-1133">Transmembrane helix</keyword>
<evidence type="ECO:0000256" key="4">
    <source>
        <dbReference type="ARBA" id="ARBA00023136"/>
    </source>
</evidence>